<dbReference type="PROSITE" id="PS51257">
    <property type="entry name" value="PROKAR_LIPOPROTEIN"/>
    <property type="match status" value="1"/>
</dbReference>
<dbReference type="EMBL" id="QFOT01000188">
    <property type="protein sequence ID" value="PZP53285.1"/>
    <property type="molecule type" value="Genomic_DNA"/>
</dbReference>
<dbReference type="AlphaFoldDB" id="A0A2W5FAZ9"/>
<organism evidence="1 2">
    <name type="scientific">Micavibrio aeruginosavorus</name>
    <dbReference type="NCBI Taxonomy" id="349221"/>
    <lineage>
        <taxon>Bacteria</taxon>
        <taxon>Pseudomonadati</taxon>
        <taxon>Bdellovibrionota</taxon>
        <taxon>Bdellovibrionia</taxon>
        <taxon>Bdellovibrionales</taxon>
        <taxon>Pseudobdellovibrionaceae</taxon>
        <taxon>Micavibrio</taxon>
    </lineage>
</organism>
<evidence type="ECO:0000313" key="1">
    <source>
        <dbReference type="EMBL" id="PZP53285.1"/>
    </source>
</evidence>
<gene>
    <name evidence="1" type="ORF">DI586_11230</name>
</gene>
<sequence length="173" mass="18774">MKKHTALLIFASAVMASCSNGNELEIPDQAITSIGKSKTGSYTILQVKDKEGKLTGEFTLVVKAGEFTNEHGFNDKGQQGRLTVSNLTAYDAIITETGNVGIKYTTYAARYKSSCSEQSYLDLGNAEGMEQRVLNIKPHMEKIGGNAGCDRNGWDVVSRGYSHQQFSPAIGVR</sequence>
<reference evidence="1 2" key="1">
    <citation type="submission" date="2017-08" db="EMBL/GenBank/DDBJ databases">
        <title>Infants hospitalized years apart are colonized by the same room-sourced microbial strains.</title>
        <authorList>
            <person name="Brooks B."/>
            <person name="Olm M.R."/>
            <person name="Firek B.A."/>
            <person name="Baker R."/>
            <person name="Thomas B.C."/>
            <person name="Morowitz M.J."/>
            <person name="Banfield J.F."/>
        </authorList>
    </citation>
    <scope>NUCLEOTIDE SEQUENCE [LARGE SCALE GENOMIC DNA]</scope>
    <source>
        <strain evidence="1">S2_006_000_R2_64</strain>
    </source>
</reference>
<name>A0A2W5FAZ9_9BACT</name>
<accession>A0A2W5FAZ9</accession>
<evidence type="ECO:0008006" key="3">
    <source>
        <dbReference type="Google" id="ProtNLM"/>
    </source>
</evidence>
<dbReference type="Proteomes" id="UP000249739">
    <property type="component" value="Unassembled WGS sequence"/>
</dbReference>
<protein>
    <recommendedName>
        <fullName evidence="3">Lipoprotein</fullName>
    </recommendedName>
</protein>
<evidence type="ECO:0000313" key="2">
    <source>
        <dbReference type="Proteomes" id="UP000249739"/>
    </source>
</evidence>
<proteinExistence type="predicted"/>
<comment type="caution">
    <text evidence="1">The sequence shown here is derived from an EMBL/GenBank/DDBJ whole genome shotgun (WGS) entry which is preliminary data.</text>
</comment>